<name>A0A0E0IQ32_ORYNI</name>
<dbReference type="Proteomes" id="UP000006591">
    <property type="component" value="Chromosome 10"/>
</dbReference>
<accession>A0A0E0IQ32</accession>
<feature type="region of interest" description="Disordered" evidence="1">
    <location>
        <begin position="39"/>
        <end position="83"/>
    </location>
</feature>
<dbReference type="AlphaFoldDB" id="A0A0E0IQ32"/>
<evidence type="ECO:0000313" key="2">
    <source>
        <dbReference type="EnsemblPlants" id="ONIVA10G03860.1"/>
    </source>
</evidence>
<keyword evidence="3" id="KW-1185">Reference proteome</keyword>
<dbReference type="EnsemblPlants" id="ONIVA10G03860.1">
    <property type="protein sequence ID" value="ONIVA10G03860.1"/>
    <property type="gene ID" value="ONIVA10G03860"/>
</dbReference>
<reference evidence="2" key="1">
    <citation type="submission" date="2015-04" db="UniProtKB">
        <authorList>
            <consortium name="EnsemblPlants"/>
        </authorList>
    </citation>
    <scope>IDENTIFICATION</scope>
    <source>
        <strain evidence="2">SL10</strain>
    </source>
</reference>
<dbReference type="HOGENOM" id="CLU_151553_0_0_1"/>
<evidence type="ECO:0000313" key="3">
    <source>
        <dbReference type="Proteomes" id="UP000006591"/>
    </source>
</evidence>
<dbReference type="Gramene" id="ONIVA10G03860.1">
    <property type="protein sequence ID" value="ONIVA10G03860.1"/>
    <property type="gene ID" value="ONIVA10G03860"/>
</dbReference>
<evidence type="ECO:0000256" key="1">
    <source>
        <dbReference type="SAM" id="MobiDB-lite"/>
    </source>
</evidence>
<organism evidence="2">
    <name type="scientific">Oryza nivara</name>
    <name type="common">Indian wild rice</name>
    <name type="synonym">Oryza sativa f. spontanea</name>
    <dbReference type="NCBI Taxonomy" id="4536"/>
    <lineage>
        <taxon>Eukaryota</taxon>
        <taxon>Viridiplantae</taxon>
        <taxon>Streptophyta</taxon>
        <taxon>Embryophyta</taxon>
        <taxon>Tracheophyta</taxon>
        <taxon>Spermatophyta</taxon>
        <taxon>Magnoliopsida</taxon>
        <taxon>Liliopsida</taxon>
        <taxon>Poales</taxon>
        <taxon>Poaceae</taxon>
        <taxon>BOP clade</taxon>
        <taxon>Oryzoideae</taxon>
        <taxon>Oryzeae</taxon>
        <taxon>Oryzinae</taxon>
        <taxon>Oryza</taxon>
    </lineage>
</organism>
<reference evidence="2" key="2">
    <citation type="submission" date="2018-04" db="EMBL/GenBank/DDBJ databases">
        <title>OnivRS2 (Oryza nivara Reference Sequence Version 2).</title>
        <authorList>
            <person name="Zhang J."/>
            <person name="Kudrna D."/>
            <person name="Lee S."/>
            <person name="Talag J."/>
            <person name="Rajasekar S."/>
            <person name="Welchert J."/>
            <person name="Hsing Y.-I."/>
            <person name="Wing R.A."/>
        </authorList>
    </citation>
    <scope>NUCLEOTIDE SEQUENCE [LARGE SCALE GENOMIC DNA]</scope>
</reference>
<sequence length="119" mass="13470">MNARYDFQWWSAGLYGFVETRLPPKTNVRTSSYDKMCSLGGGSSSTDEVGGLEGNDNNQHRINHERREPNRVSLLDPDMPQVQGNRQRKCKLIVLGLRLTTTMSSTEHDVFVQYSICCA</sequence>
<protein>
    <submittedName>
        <fullName evidence="2">Uncharacterized protein</fullName>
    </submittedName>
</protein>
<proteinExistence type="predicted"/>